<evidence type="ECO:0000259" key="4">
    <source>
        <dbReference type="PROSITE" id="PS50158"/>
    </source>
</evidence>
<protein>
    <recommendedName>
        <fullName evidence="4">CCHC-type domain-containing protein</fullName>
    </recommendedName>
</protein>
<feature type="compositionally biased region" description="Basic residues" evidence="3">
    <location>
        <begin position="329"/>
        <end position="344"/>
    </location>
</feature>
<keyword evidence="6" id="KW-1185">Reference proteome</keyword>
<dbReference type="GO" id="GO:0003676">
    <property type="term" value="F:nucleic acid binding"/>
    <property type="evidence" value="ECO:0007669"/>
    <property type="project" value="InterPro"/>
</dbReference>
<feature type="coiled-coil region" evidence="2">
    <location>
        <begin position="548"/>
        <end position="582"/>
    </location>
</feature>
<evidence type="ECO:0000256" key="2">
    <source>
        <dbReference type="SAM" id="Coils"/>
    </source>
</evidence>
<gene>
    <name evidence="5" type="ORF">QYE76_002247</name>
</gene>
<keyword evidence="2" id="KW-0175">Coiled coil</keyword>
<proteinExistence type="predicted"/>
<reference evidence="5" key="1">
    <citation type="submission" date="2023-07" db="EMBL/GenBank/DDBJ databases">
        <title>A chromosome-level genome assembly of Lolium multiflorum.</title>
        <authorList>
            <person name="Chen Y."/>
            <person name="Copetti D."/>
            <person name="Kolliker R."/>
            <person name="Studer B."/>
        </authorList>
    </citation>
    <scope>NUCLEOTIDE SEQUENCE</scope>
    <source>
        <strain evidence="5">02402/16</strain>
        <tissue evidence="5">Leaf</tissue>
    </source>
</reference>
<evidence type="ECO:0000313" key="6">
    <source>
        <dbReference type="Proteomes" id="UP001231189"/>
    </source>
</evidence>
<feature type="compositionally biased region" description="Basic and acidic residues" evidence="3">
    <location>
        <begin position="306"/>
        <end position="328"/>
    </location>
</feature>
<feature type="domain" description="CCHC-type" evidence="4">
    <location>
        <begin position="287"/>
        <end position="301"/>
    </location>
</feature>
<feature type="region of interest" description="Disordered" evidence="3">
    <location>
        <begin position="773"/>
        <end position="796"/>
    </location>
</feature>
<feature type="region of interest" description="Disordered" evidence="3">
    <location>
        <begin position="669"/>
        <end position="737"/>
    </location>
</feature>
<feature type="region of interest" description="Disordered" evidence="3">
    <location>
        <begin position="306"/>
        <end position="374"/>
    </location>
</feature>
<dbReference type="EMBL" id="JAUUTY010000005">
    <property type="protein sequence ID" value="KAK1627932.1"/>
    <property type="molecule type" value="Genomic_DNA"/>
</dbReference>
<feature type="compositionally biased region" description="Acidic residues" evidence="3">
    <location>
        <begin position="355"/>
        <end position="370"/>
    </location>
</feature>
<accession>A0AAD8VY38</accession>
<keyword evidence="1" id="KW-0863">Zinc-finger</keyword>
<evidence type="ECO:0000256" key="3">
    <source>
        <dbReference type="SAM" id="MobiDB-lite"/>
    </source>
</evidence>
<keyword evidence="1" id="KW-0862">Zinc</keyword>
<evidence type="ECO:0000313" key="5">
    <source>
        <dbReference type="EMBL" id="KAK1627932.1"/>
    </source>
</evidence>
<organism evidence="5 6">
    <name type="scientific">Lolium multiflorum</name>
    <name type="common">Italian ryegrass</name>
    <name type="synonym">Lolium perenne subsp. multiflorum</name>
    <dbReference type="NCBI Taxonomy" id="4521"/>
    <lineage>
        <taxon>Eukaryota</taxon>
        <taxon>Viridiplantae</taxon>
        <taxon>Streptophyta</taxon>
        <taxon>Embryophyta</taxon>
        <taxon>Tracheophyta</taxon>
        <taxon>Spermatophyta</taxon>
        <taxon>Magnoliopsida</taxon>
        <taxon>Liliopsida</taxon>
        <taxon>Poales</taxon>
        <taxon>Poaceae</taxon>
        <taxon>BOP clade</taxon>
        <taxon>Pooideae</taxon>
        <taxon>Poodae</taxon>
        <taxon>Poeae</taxon>
        <taxon>Poeae Chloroplast Group 2 (Poeae type)</taxon>
        <taxon>Loliodinae</taxon>
        <taxon>Loliinae</taxon>
        <taxon>Lolium</taxon>
    </lineage>
</organism>
<dbReference type="PROSITE" id="PS50158">
    <property type="entry name" value="ZF_CCHC"/>
    <property type="match status" value="1"/>
</dbReference>
<dbReference type="AlphaFoldDB" id="A0AAD8VY38"/>
<sequence>MPDDEPAEGATKMVSMDDLKSLETSLSASNELWRIIVEGFKPYNPDKLTRREAVDSQLNDTALHMIQTSVGTKELSRVRNFTTAKEAWDVLAASCIGSDSMRRNKYNSLRNQADGFMRLPDEDHEVMYGRLLTVADAFRNVGATHINDSWIKDKYIDCMMPFEPIDVKTLVGRECFSSLTYQQAVHEMQALKVLEQKSHDSGNCAIGMSRGNNLALTVNSVEEVNPQEPYRTSWSMSYPEDLELHYNDHMAFHAKSFWVDPSKAKEDTIKRNNSSGFTSSGPKTRSCYNCGDKRHFIAQCPYEHRETNGGRLIPKDKRKDSKGKDSKAPNKKFYNKSKKGKRPSRIVPVTKEEYSSDEVESSSDDDEEESSKEVAAVVTTNIPSSSLFKSPNENPHINNSHCFMTRSTLDTSIVLSTQQEYTSGDDDVDDEEDATSNGLVALASLSTNSSSPSESPNEVIHVEEESFLMAKSSEVSSPNPSMPNISNDLGVDLSSLKVKQEMLDFDEFILNLQGDTRKHVSNLMIRLAQLNDTLEKKCQIEREDSLEIHAFKNALEESQETIASLEERLENLEEPQDKINKLTKARDLARAKTKVLIKEKAKFGVDHEKLVKDLDDLDKAHKALKIENSLLSKSNEQLQIRLASYDTPSTSTPSCDHANIIEENARLKDELAKASSPQSKLSLDDLLSKKRSNNGKEGLGYNDKAKKANKQKAKPAQEKKKAITNGEAPKGKTINDDDAGIANPHYVLFKDYYGGSKKIGKAHVDDIEEEVERTRPSKLTARQLAAQRHTKSPTIRGKQVHVSVKNMLYLEYKELRQVNPYLIPRNNRVGDKRFHNKTQEEIFYEVYVPFKKGVAPRHAIDTAKMAATRYFEEAYAMCGEFGLYPIMELNKDFDIGLIQQFYATVHFEQDEARTFRWMTHDTLLEANLASFGDALGYPRSPVVNANGWRSHDSSFAQTKEVLEPLYIKGWGIPGKNADLLPTWDIMLRVYRETIGPKGGNLDELHQYEVDLMANSFAKKGTGEKLDVMDYIYHEMWSCVMEKKLPSFSPFIMKLIEDTWVATCPAPLLQSIPLNITSHEVKVLRVKRHNSPIEDVPPMDEKPPSQASKLVRRMQQIFCLTSAVNHRQYQ</sequence>
<keyword evidence="1" id="KW-0479">Metal-binding</keyword>
<evidence type="ECO:0000256" key="1">
    <source>
        <dbReference type="PROSITE-ProRule" id="PRU00047"/>
    </source>
</evidence>
<comment type="caution">
    <text evidence="5">The sequence shown here is derived from an EMBL/GenBank/DDBJ whole genome shotgun (WGS) entry which is preliminary data.</text>
</comment>
<dbReference type="GO" id="GO:0008270">
    <property type="term" value="F:zinc ion binding"/>
    <property type="evidence" value="ECO:0007669"/>
    <property type="project" value="UniProtKB-KW"/>
</dbReference>
<name>A0AAD8VY38_LOLMU</name>
<dbReference type="InterPro" id="IPR001878">
    <property type="entry name" value="Znf_CCHC"/>
</dbReference>
<dbReference type="Proteomes" id="UP001231189">
    <property type="component" value="Unassembled WGS sequence"/>
</dbReference>